<dbReference type="RefSeq" id="WP_016157455.1">
    <property type="nucleotide sequence ID" value="NZ_CP022049.2"/>
</dbReference>
<dbReference type="EMBL" id="JACXSK010000045">
    <property type="protein sequence ID" value="MBD3126311.1"/>
    <property type="molecule type" value="Genomic_DNA"/>
</dbReference>
<dbReference type="Proteomes" id="UP000605024">
    <property type="component" value="Unassembled WGS sequence"/>
</dbReference>
<sequence length="133" mass="15678">MSYYKILLVTIALISLSPLLIPWPDKLEYRESDFFDYYFYTDVDIKQAPRISNNYYFEYISPEGSTRETNLIIFHGGDAEVIRNYLTGLGFHLYDYSDNGREELWISSDNLRFTFSIVTNKKADIVVLIKTMR</sequence>
<accession>A0A5A9D3C2</accession>
<dbReference type="GeneID" id="66272907"/>
<evidence type="ECO:0000313" key="1">
    <source>
        <dbReference type="EMBL" id="MBD3126311.1"/>
    </source>
</evidence>
<reference evidence="1" key="1">
    <citation type="submission" date="2020-09" db="EMBL/GenBank/DDBJ databases">
        <title>Characterization of IncC plasmids in Enterobacterales of food-producing animals originating from China.</title>
        <authorList>
            <person name="Zhang Y."/>
            <person name="Lei C.-W."/>
        </authorList>
    </citation>
    <scope>NUCLEOTIDE SEQUENCE</scope>
    <source>
        <strain evidence="1">CC1</strain>
    </source>
</reference>
<organism evidence="1 2">
    <name type="scientific">Citrobacter braakii</name>
    <dbReference type="NCBI Taxonomy" id="57706"/>
    <lineage>
        <taxon>Bacteria</taxon>
        <taxon>Pseudomonadati</taxon>
        <taxon>Pseudomonadota</taxon>
        <taxon>Gammaproteobacteria</taxon>
        <taxon>Enterobacterales</taxon>
        <taxon>Enterobacteriaceae</taxon>
        <taxon>Citrobacter</taxon>
        <taxon>Citrobacter freundii complex</taxon>
    </lineage>
</organism>
<comment type="caution">
    <text evidence="1">The sequence shown here is derived from an EMBL/GenBank/DDBJ whole genome shotgun (WGS) entry which is preliminary data.</text>
</comment>
<proteinExistence type="predicted"/>
<name>A0A5A9D3C2_CITBR</name>
<dbReference type="AlphaFoldDB" id="A0A5A9D3C2"/>
<gene>
    <name evidence="1" type="ORF">ID160_27100</name>
</gene>
<evidence type="ECO:0000313" key="2">
    <source>
        <dbReference type="Proteomes" id="UP000605024"/>
    </source>
</evidence>
<protein>
    <submittedName>
        <fullName evidence="1">Uncharacterized protein</fullName>
    </submittedName>
</protein>